<protein>
    <submittedName>
        <fullName evidence="1">Uncharacterized protein</fullName>
    </submittedName>
</protein>
<name>A0A8J6BRP1_ELECQ</name>
<evidence type="ECO:0000313" key="1">
    <source>
        <dbReference type="EMBL" id="KAG9466753.1"/>
    </source>
</evidence>
<dbReference type="AlphaFoldDB" id="A0A8J6BRP1"/>
<accession>A0A8J6BRP1</accession>
<comment type="caution">
    <text evidence="1">The sequence shown here is derived from an EMBL/GenBank/DDBJ whole genome shotgun (WGS) entry which is preliminary data.</text>
</comment>
<evidence type="ECO:0000313" key="2">
    <source>
        <dbReference type="Proteomes" id="UP000770717"/>
    </source>
</evidence>
<proteinExistence type="predicted"/>
<dbReference type="Proteomes" id="UP000770717">
    <property type="component" value="Unassembled WGS sequence"/>
</dbReference>
<dbReference type="OrthoDB" id="9909507at2759"/>
<keyword evidence="2" id="KW-1185">Reference proteome</keyword>
<reference evidence="1" key="1">
    <citation type="thesis" date="2020" institute="ProQuest LLC" country="789 East Eisenhower Parkway, Ann Arbor, MI, USA">
        <title>Comparative Genomics and Chromosome Evolution.</title>
        <authorList>
            <person name="Mudd A.B."/>
        </authorList>
    </citation>
    <scope>NUCLEOTIDE SEQUENCE</scope>
    <source>
        <strain evidence="1">HN-11 Male</strain>
        <tissue evidence="1">Kidney and liver</tissue>
    </source>
</reference>
<dbReference type="Gene3D" id="3.30.70.1820">
    <property type="entry name" value="L1 transposable element, RRM domain"/>
    <property type="match status" value="1"/>
</dbReference>
<organism evidence="1 2">
    <name type="scientific">Eleutherodactylus coqui</name>
    <name type="common">Puerto Rican coqui</name>
    <dbReference type="NCBI Taxonomy" id="57060"/>
    <lineage>
        <taxon>Eukaryota</taxon>
        <taxon>Metazoa</taxon>
        <taxon>Chordata</taxon>
        <taxon>Craniata</taxon>
        <taxon>Vertebrata</taxon>
        <taxon>Euteleostomi</taxon>
        <taxon>Amphibia</taxon>
        <taxon>Batrachia</taxon>
        <taxon>Anura</taxon>
        <taxon>Neobatrachia</taxon>
        <taxon>Hyloidea</taxon>
        <taxon>Eleutherodactylidae</taxon>
        <taxon>Eleutherodactylinae</taxon>
        <taxon>Eleutherodactylus</taxon>
        <taxon>Eleutherodactylus</taxon>
    </lineage>
</organism>
<gene>
    <name evidence="1" type="ORF">GDO78_016179</name>
</gene>
<sequence>MKHWLRNLFPDVSLSQVFVVERDNQVPMKLPIPDAPPRPLLPKLLNSHDRDVILQTARKGGPFRYDNLAISIFPNFSADLQKQRTSFFGIKRQL</sequence>
<dbReference type="EMBL" id="WNTK01001856">
    <property type="protein sequence ID" value="KAG9466753.1"/>
    <property type="molecule type" value="Genomic_DNA"/>
</dbReference>